<dbReference type="HAMAP" id="MF_01805">
    <property type="entry name" value="ScpA"/>
    <property type="match status" value="1"/>
</dbReference>
<comment type="subcellular location">
    <subcellularLocation>
        <location evidence="2">Cytoplasm</location>
    </subcellularLocation>
    <text evidence="2">Associated with two foci at the outer edges of the nucleoid region in young cells, and at four foci within both cell halves in older cells.</text>
</comment>
<dbReference type="GO" id="GO:0005737">
    <property type="term" value="C:cytoplasm"/>
    <property type="evidence" value="ECO:0007669"/>
    <property type="project" value="UniProtKB-SubCell"/>
</dbReference>
<sequence length="265" mass="30326">MDSIQQTQLEIPLVMGQPLEQLPDDLFIPPNALELCLETFSGPMDLLLYLIKKENIDLLELNVADIINQYVEYIELMDALKFELAAEYLVMAATLAEIKSRMLLPKPENEEDELDPRTELIKRLQEYQRFKTAAEQMAILPRVDRDYFVASAGLPKFEEKQPSLDLDANDLRDIFQEIIIRPDLKTSHQIAFEELSTQDRISLILKILSKRNIIGFYKTLQKKEGKQGVAVALLASLELAKDGLVELIQNEENEIYIKSISRSSS</sequence>
<keyword evidence="2" id="KW-0159">Chromosome partition</keyword>
<evidence type="ECO:0000256" key="1">
    <source>
        <dbReference type="ARBA" id="ARBA00044777"/>
    </source>
</evidence>
<dbReference type="GO" id="GO:0051301">
    <property type="term" value="P:cell division"/>
    <property type="evidence" value="ECO:0007669"/>
    <property type="project" value="UniProtKB-KW"/>
</dbReference>
<proteinExistence type="inferred from homology"/>
<dbReference type="InterPro" id="IPR003768">
    <property type="entry name" value="ScpA"/>
</dbReference>
<dbReference type="EMBL" id="QOPI01000009">
    <property type="protein sequence ID" value="RCL44775.1"/>
    <property type="molecule type" value="Genomic_DNA"/>
</dbReference>
<comment type="function">
    <text evidence="2">Participates in chromosomal partition during cell division. May act via the formation of a condensin-like complex containing Smc and ScpB that pull DNA away from mid-cell into both cell halves.</text>
</comment>
<name>A0A368C5U5_9GAMM</name>
<comment type="caution">
    <text evidence="3">The sequence shown here is derived from an EMBL/GenBank/DDBJ whole genome shotgun (WGS) entry which is preliminary data.</text>
</comment>
<dbReference type="GO" id="GO:0007059">
    <property type="term" value="P:chromosome segregation"/>
    <property type="evidence" value="ECO:0007669"/>
    <property type="project" value="UniProtKB-UniRule"/>
</dbReference>
<evidence type="ECO:0000313" key="4">
    <source>
        <dbReference type="Proteomes" id="UP000252915"/>
    </source>
</evidence>
<dbReference type="Gene3D" id="6.10.250.2410">
    <property type="match status" value="1"/>
</dbReference>
<keyword evidence="2" id="KW-0132">Cell division</keyword>
<keyword evidence="2" id="KW-0963">Cytoplasm</keyword>
<gene>
    <name evidence="2" type="primary">scpA</name>
    <name evidence="3" type="ORF">DBW92_02350</name>
</gene>
<reference evidence="3 4" key="1">
    <citation type="journal article" date="2018" name="Microbiome">
        <title>Fine metagenomic profile of the Mediterranean stratified and mixed water columns revealed by assembly and recruitment.</title>
        <authorList>
            <person name="Haro-Moreno J.M."/>
            <person name="Lopez-Perez M."/>
            <person name="De La Torre J.R."/>
            <person name="Picazo A."/>
            <person name="Camacho A."/>
            <person name="Rodriguez-Valera F."/>
        </authorList>
    </citation>
    <scope>NUCLEOTIDE SEQUENCE [LARGE SCALE GENOMIC DNA]</scope>
    <source>
        <strain evidence="3">MED-G78</strain>
    </source>
</reference>
<dbReference type="PANTHER" id="PTHR33969:SF2">
    <property type="entry name" value="SEGREGATION AND CONDENSATION PROTEIN A"/>
    <property type="match status" value="1"/>
</dbReference>
<evidence type="ECO:0000256" key="2">
    <source>
        <dbReference type="HAMAP-Rule" id="MF_01805"/>
    </source>
</evidence>
<dbReference type="GO" id="GO:0006260">
    <property type="term" value="P:DNA replication"/>
    <property type="evidence" value="ECO:0007669"/>
    <property type="project" value="UniProtKB-UniRule"/>
</dbReference>
<dbReference type="Proteomes" id="UP000252915">
    <property type="component" value="Unassembled WGS sequence"/>
</dbReference>
<keyword evidence="2" id="KW-0131">Cell cycle</keyword>
<protein>
    <recommendedName>
        <fullName evidence="1 2">Segregation and condensation protein A</fullName>
    </recommendedName>
</protein>
<dbReference type="AlphaFoldDB" id="A0A368C5U5"/>
<comment type="similarity">
    <text evidence="2">Belongs to the ScpA family.</text>
</comment>
<comment type="subunit">
    <text evidence="2">Component of a cohesin-like complex composed of ScpA, ScpB and the Smc homodimer, in which ScpA and ScpB bind to the head domain of Smc. The presence of the three proteins is required for the association of the complex with DNA.</text>
</comment>
<evidence type="ECO:0000313" key="3">
    <source>
        <dbReference type="EMBL" id="RCL44775.1"/>
    </source>
</evidence>
<accession>A0A368C5U5</accession>
<dbReference type="Pfam" id="PF02616">
    <property type="entry name" value="SMC_ScpA"/>
    <property type="match status" value="1"/>
</dbReference>
<organism evidence="3 4">
    <name type="scientific">SAR86 cluster bacterium</name>
    <dbReference type="NCBI Taxonomy" id="2030880"/>
    <lineage>
        <taxon>Bacteria</taxon>
        <taxon>Pseudomonadati</taxon>
        <taxon>Pseudomonadota</taxon>
        <taxon>Gammaproteobacteria</taxon>
        <taxon>SAR86 cluster</taxon>
    </lineage>
</organism>
<dbReference type="PANTHER" id="PTHR33969">
    <property type="entry name" value="SEGREGATION AND CONDENSATION PROTEIN A"/>
    <property type="match status" value="1"/>
</dbReference>